<protein>
    <submittedName>
        <fullName evidence="1">Uncharacterized protein</fullName>
    </submittedName>
</protein>
<comment type="caution">
    <text evidence="1">The sequence shown here is derived from an EMBL/GenBank/DDBJ whole genome shotgun (WGS) entry which is preliminary data.</text>
</comment>
<evidence type="ECO:0000313" key="2">
    <source>
        <dbReference type="Proteomes" id="UP000092993"/>
    </source>
</evidence>
<proteinExistence type="predicted"/>
<sequence length="137" mass="15458">MARRWVAAFLSRDLERDPLCPAWLCRVAPTKKTSKCRRACTSFVLDQYPSDLGQPGFRLCTDAATCATPPLIEIHIDLFSIIVSRVDGCLGLKKRHFVHASMTPVTFDVPCRSRCTEHERRQGWIAIWNISAVVVIS</sequence>
<reference evidence="1 2" key="1">
    <citation type="submission" date="2016-03" db="EMBL/GenBank/DDBJ databases">
        <title>Whole genome sequencing of Grifola frondosa 9006-11.</title>
        <authorList>
            <person name="Min B."/>
            <person name="Park H."/>
            <person name="Kim J.-G."/>
            <person name="Cho H."/>
            <person name="Oh Y.-L."/>
            <person name="Kong W.-S."/>
            <person name="Choi I.-G."/>
        </authorList>
    </citation>
    <scope>NUCLEOTIDE SEQUENCE [LARGE SCALE GENOMIC DNA]</scope>
    <source>
        <strain evidence="1 2">9006-11</strain>
    </source>
</reference>
<organism evidence="1 2">
    <name type="scientific">Grifola frondosa</name>
    <name type="common">Maitake</name>
    <name type="synonym">Polyporus frondosus</name>
    <dbReference type="NCBI Taxonomy" id="5627"/>
    <lineage>
        <taxon>Eukaryota</taxon>
        <taxon>Fungi</taxon>
        <taxon>Dikarya</taxon>
        <taxon>Basidiomycota</taxon>
        <taxon>Agaricomycotina</taxon>
        <taxon>Agaricomycetes</taxon>
        <taxon>Polyporales</taxon>
        <taxon>Grifolaceae</taxon>
        <taxon>Grifola</taxon>
    </lineage>
</organism>
<name>A0A1C7MAU7_GRIFR</name>
<dbReference type="AlphaFoldDB" id="A0A1C7MAU7"/>
<dbReference type="Proteomes" id="UP000092993">
    <property type="component" value="Unassembled WGS sequence"/>
</dbReference>
<evidence type="ECO:0000313" key="1">
    <source>
        <dbReference type="EMBL" id="OBZ74025.1"/>
    </source>
</evidence>
<dbReference type="EMBL" id="LUGG01000006">
    <property type="protein sequence ID" value="OBZ74025.1"/>
    <property type="molecule type" value="Genomic_DNA"/>
</dbReference>
<accession>A0A1C7MAU7</accession>
<gene>
    <name evidence="1" type="ORF">A0H81_06092</name>
</gene>
<keyword evidence="2" id="KW-1185">Reference proteome</keyword>